<keyword evidence="2" id="KW-1185">Reference proteome</keyword>
<accession>A0ABP3KDW1</accession>
<evidence type="ECO:0000313" key="2">
    <source>
        <dbReference type="Proteomes" id="UP001410648"/>
    </source>
</evidence>
<name>A0ABP3KDW1_9LACT</name>
<sequence length="59" mass="6511">MKEMGHLGHYIEVTITQSKDQNYGVLDIAVGILAVFEAIETSPDTLLRVCGENLCRMVS</sequence>
<proteinExistence type="predicted"/>
<dbReference type="Proteomes" id="UP001410648">
    <property type="component" value="Unassembled WGS sequence"/>
</dbReference>
<dbReference type="EMBL" id="BAAADA010000039">
    <property type="protein sequence ID" value="GAA0477409.1"/>
    <property type="molecule type" value="Genomic_DNA"/>
</dbReference>
<evidence type="ECO:0000313" key="1">
    <source>
        <dbReference type="EMBL" id="GAA0477409.1"/>
    </source>
</evidence>
<reference evidence="2" key="1">
    <citation type="journal article" date="2019" name="Int. J. Syst. Evol. Microbiol.">
        <title>The Global Catalogue of Microorganisms (GCM) 10K type strain sequencing project: providing services to taxonomists for standard genome sequencing and annotation.</title>
        <authorList>
            <consortium name="The Broad Institute Genomics Platform"/>
            <consortium name="The Broad Institute Genome Sequencing Center for Infectious Disease"/>
            <person name="Wu L."/>
            <person name="Ma J."/>
        </authorList>
    </citation>
    <scope>NUCLEOTIDE SEQUENCE [LARGE SCALE GENOMIC DNA]</scope>
    <source>
        <strain evidence="2">JCM 14232</strain>
    </source>
</reference>
<comment type="caution">
    <text evidence="1">The sequence shown here is derived from an EMBL/GenBank/DDBJ whole genome shotgun (WGS) entry which is preliminary data.</text>
</comment>
<gene>
    <name evidence="1" type="ORF">GCM10008936_04630</name>
</gene>
<protein>
    <submittedName>
        <fullName evidence="1">Uncharacterized protein</fullName>
    </submittedName>
</protein>
<organism evidence="1 2">
    <name type="scientific">Alkalibacterium indicireducens</name>
    <dbReference type="NCBI Taxonomy" id="398758"/>
    <lineage>
        <taxon>Bacteria</taxon>
        <taxon>Bacillati</taxon>
        <taxon>Bacillota</taxon>
        <taxon>Bacilli</taxon>
        <taxon>Lactobacillales</taxon>
        <taxon>Carnobacteriaceae</taxon>
        <taxon>Alkalibacterium</taxon>
    </lineage>
</organism>